<evidence type="ECO:0000313" key="3">
    <source>
        <dbReference type="Proteomes" id="UP001589619"/>
    </source>
</evidence>
<dbReference type="Pfam" id="PF13679">
    <property type="entry name" value="Methyltransf_32"/>
    <property type="match status" value="1"/>
</dbReference>
<feature type="domain" description="Methyltransferase" evidence="1">
    <location>
        <begin position="154"/>
        <end position="288"/>
    </location>
</feature>
<dbReference type="GO" id="GO:0032259">
    <property type="term" value="P:methylation"/>
    <property type="evidence" value="ECO:0007669"/>
    <property type="project" value="UniProtKB-KW"/>
</dbReference>
<dbReference type="Gene3D" id="3.40.50.150">
    <property type="entry name" value="Vaccinia Virus protein VP39"/>
    <property type="match status" value="1"/>
</dbReference>
<dbReference type="SUPFAM" id="SSF53335">
    <property type="entry name" value="S-adenosyl-L-methionine-dependent methyltransferases"/>
    <property type="match status" value="1"/>
</dbReference>
<dbReference type="InterPro" id="IPR029063">
    <property type="entry name" value="SAM-dependent_MTases_sf"/>
</dbReference>
<dbReference type="Proteomes" id="UP001589619">
    <property type="component" value="Unassembled WGS sequence"/>
</dbReference>
<accession>A0ABV5VS37</accession>
<dbReference type="GO" id="GO:0008168">
    <property type="term" value="F:methyltransferase activity"/>
    <property type="evidence" value="ECO:0007669"/>
    <property type="project" value="UniProtKB-KW"/>
</dbReference>
<name>A0ABV5VS37_9BACL</name>
<evidence type="ECO:0000313" key="2">
    <source>
        <dbReference type="EMBL" id="MFB9751095.1"/>
    </source>
</evidence>
<dbReference type="EMBL" id="JBHMAG010000004">
    <property type="protein sequence ID" value="MFB9751095.1"/>
    <property type="molecule type" value="Genomic_DNA"/>
</dbReference>
<dbReference type="PANTHER" id="PTHR13369:SF3">
    <property type="entry name" value="METHYLTRANSFERASE DOMAIN-CONTAINING PROTEIN"/>
    <property type="match status" value="1"/>
</dbReference>
<keyword evidence="3" id="KW-1185">Reference proteome</keyword>
<dbReference type="RefSeq" id="WP_379116475.1">
    <property type="nucleotide sequence ID" value="NZ_JBHMAG010000004.1"/>
</dbReference>
<protein>
    <submittedName>
        <fullName evidence="2">SAM-dependent methyltransferase</fullName>
    </submittedName>
</protein>
<gene>
    <name evidence="2" type="ORF">ACFFNY_05870</name>
</gene>
<dbReference type="PANTHER" id="PTHR13369">
    <property type="match status" value="1"/>
</dbReference>
<sequence length="420" mass="46410">MASLTEVLREAVAAGVWTQAVLSQPRKGSGAVADKVKIKPVLLKNGLHYQFSHYTGTKVLHENVAPEQAAGRAEELLLSLYKQGLLQTSDADYHILFNKQGEAAVLKKKPTRPSVELAHNRKKRHVLEEGTAVPFLVELGVMNAQGKVLAAKYDKFRQINRFLEMIDDIVPYLPQSRTVRIVDFGCGKSYLTFALYYYLRERRGLDLHVVGLDLKQDVISHCNDLAERLGYGRLSFKVGDISRYDETDEADMVVTLHACDTATDAALEKAVRWNAQVILSVPCCQHELFGQVRNDALSPLLAHGILKERFASLVTDAARAQLLELLGYRTQVLEFIDMEHTPKNLLIRAVKENGQEAKRQSEDERNGPAADAKAVRAAAEAYRTFAGSLGIAPYLERALADKLAPLLGSGGHGSQPGDDK</sequence>
<proteinExistence type="predicted"/>
<evidence type="ECO:0000259" key="1">
    <source>
        <dbReference type="Pfam" id="PF13679"/>
    </source>
</evidence>
<keyword evidence="2" id="KW-0808">Transferase</keyword>
<comment type="caution">
    <text evidence="2">The sequence shown here is derived from an EMBL/GenBank/DDBJ whole genome shotgun (WGS) entry which is preliminary data.</text>
</comment>
<dbReference type="CDD" id="cd02440">
    <property type="entry name" value="AdoMet_MTases"/>
    <property type="match status" value="1"/>
</dbReference>
<organism evidence="2 3">
    <name type="scientific">Paenibacillus hodogayensis</name>
    <dbReference type="NCBI Taxonomy" id="279208"/>
    <lineage>
        <taxon>Bacteria</taxon>
        <taxon>Bacillati</taxon>
        <taxon>Bacillota</taxon>
        <taxon>Bacilli</taxon>
        <taxon>Bacillales</taxon>
        <taxon>Paenibacillaceae</taxon>
        <taxon>Paenibacillus</taxon>
    </lineage>
</organism>
<dbReference type="InterPro" id="IPR025714">
    <property type="entry name" value="Methyltranfer_dom"/>
</dbReference>
<reference evidence="2 3" key="1">
    <citation type="submission" date="2024-09" db="EMBL/GenBank/DDBJ databases">
        <authorList>
            <person name="Sun Q."/>
            <person name="Mori K."/>
        </authorList>
    </citation>
    <scope>NUCLEOTIDE SEQUENCE [LARGE SCALE GENOMIC DNA]</scope>
    <source>
        <strain evidence="2 3">JCM 12520</strain>
    </source>
</reference>
<keyword evidence="2" id="KW-0489">Methyltransferase</keyword>